<dbReference type="PANTHER" id="PTHR12241">
    <property type="entry name" value="TUBULIN POLYGLUTAMYLASE"/>
    <property type="match status" value="1"/>
</dbReference>
<feature type="region of interest" description="Disordered" evidence="4">
    <location>
        <begin position="1"/>
        <end position="39"/>
    </location>
</feature>
<dbReference type="PROSITE" id="PS51221">
    <property type="entry name" value="TTL"/>
    <property type="match status" value="1"/>
</dbReference>
<feature type="region of interest" description="Disordered" evidence="4">
    <location>
        <begin position="384"/>
        <end position="412"/>
    </location>
</feature>
<dbReference type="SUPFAM" id="SSF56059">
    <property type="entry name" value="Glutathione synthetase ATP-binding domain-like"/>
    <property type="match status" value="1"/>
</dbReference>
<evidence type="ECO:0000313" key="6">
    <source>
        <dbReference type="Proteomes" id="UP000316726"/>
    </source>
</evidence>
<dbReference type="Gene3D" id="3.30.470.20">
    <property type="entry name" value="ATP-grasp fold, B domain"/>
    <property type="match status" value="1"/>
</dbReference>
<dbReference type="GO" id="GO:0005524">
    <property type="term" value="F:ATP binding"/>
    <property type="evidence" value="ECO:0007669"/>
    <property type="project" value="UniProtKB-KW"/>
</dbReference>
<evidence type="ECO:0000256" key="4">
    <source>
        <dbReference type="SAM" id="MobiDB-lite"/>
    </source>
</evidence>
<dbReference type="GO" id="GO:0036064">
    <property type="term" value="C:ciliary basal body"/>
    <property type="evidence" value="ECO:0007669"/>
    <property type="project" value="TreeGrafter"/>
</dbReference>
<accession>A0A5B8ME89</accession>
<gene>
    <name evidence="5" type="ORF">A3770_02p12610</name>
</gene>
<dbReference type="Proteomes" id="UP000316726">
    <property type="component" value="Chromosome 2"/>
</dbReference>
<proteinExistence type="predicted"/>
<evidence type="ECO:0000256" key="1">
    <source>
        <dbReference type="ARBA" id="ARBA00022598"/>
    </source>
</evidence>
<dbReference type="GO" id="GO:0015631">
    <property type="term" value="F:tubulin binding"/>
    <property type="evidence" value="ECO:0007669"/>
    <property type="project" value="TreeGrafter"/>
</dbReference>
<keyword evidence="1" id="KW-0436">Ligase</keyword>
<dbReference type="InterPro" id="IPR004344">
    <property type="entry name" value="TTL/TTLL_fam"/>
</dbReference>
<dbReference type="GO" id="GO:0000226">
    <property type="term" value="P:microtubule cytoskeleton organization"/>
    <property type="evidence" value="ECO:0007669"/>
    <property type="project" value="TreeGrafter"/>
</dbReference>
<feature type="compositionally biased region" description="Basic and acidic residues" evidence="4">
    <location>
        <begin position="1"/>
        <end position="20"/>
    </location>
</feature>
<keyword evidence="3" id="KW-0067">ATP-binding</keyword>
<dbReference type="Pfam" id="PF03133">
    <property type="entry name" value="TTL"/>
    <property type="match status" value="1"/>
</dbReference>
<feature type="compositionally biased region" description="Basic residues" evidence="4">
    <location>
        <begin position="384"/>
        <end position="394"/>
    </location>
</feature>
<dbReference type="AlphaFoldDB" id="A0A5B8ME89"/>
<name>A0A5B8ME89_9CHLO</name>
<evidence type="ECO:0000313" key="5">
    <source>
        <dbReference type="EMBL" id="QDZ18743.1"/>
    </source>
</evidence>
<dbReference type="EMBL" id="CP031035">
    <property type="protein sequence ID" value="QDZ18743.1"/>
    <property type="molecule type" value="Genomic_DNA"/>
</dbReference>
<evidence type="ECO:0000256" key="3">
    <source>
        <dbReference type="ARBA" id="ARBA00022840"/>
    </source>
</evidence>
<dbReference type="PANTHER" id="PTHR12241:SF118">
    <property type="entry name" value="TUBULIN POLYGLUTAMYLASE TTLL2-RELATED"/>
    <property type="match status" value="1"/>
</dbReference>
<sequence length="471" mass="54101">MCERGHRGGGDEGSGEENRRCSGVLEGREASTTTTTTSSSGKKRLYYKFGDIKDGQVCAPVIVRRVLEEEGWREAGEDVAWNLFWKSGRFTVGEYDRARSFDQRLNHFAKSGQICTKDSLVRIMRRNKATHGRVYDFVPETYLLPNEYNKFIKSYGEQRDQDTLWICKPTDLSRGQKIFVMKDIRELVYDCSSVIQRYIHNPLLVGGYKFDLRIYVLVSSMHPLKIHLFQDGLCRFGTVPYSKGNYSDIWAHLTNFSINKNSPTYDWDKDTIGVANKWTLRRLTEYLRSRGVPMEAVMLKIKALVILSLVSLPGIVPKTSSGTCFELFGFDVILSSDFKPWLLEVNTSPALGIDCFEDEDVKEPLIRDLLSAVQFGKLSDRKRERKRPWSRRSGTRVLTGKTSDQNENGEGTFQMNHAGQYEQIFPFNQKTFLLSNQLDCAKDPVPIVKQVIAEIKTWKRETMKEIRNQKV</sequence>
<keyword evidence="6" id="KW-1185">Reference proteome</keyword>
<feature type="compositionally biased region" description="Polar residues" evidence="4">
    <location>
        <begin position="400"/>
        <end position="412"/>
    </location>
</feature>
<protein>
    <submittedName>
        <fullName evidence="5">Tubulin polyglutamylase</fullName>
    </submittedName>
</protein>
<keyword evidence="2" id="KW-0547">Nucleotide-binding</keyword>
<organism evidence="5 6">
    <name type="scientific">Chloropicon primus</name>
    <dbReference type="NCBI Taxonomy" id="1764295"/>
    <lineage>
        <taxon>Eukaryota</taxon>
        <taxon>Viridiplantae</taxon>
        <taxon>Chlorophyta</taxon>
        <taxon>Chloropicophyceae</taxon>
        <taxon>Chloropicales</taxon>
        <taxon>Chloropicaceae</taxon>
        <taxon>Chloropicon</taxon>
    </lineage>
</organism>
<dbReference type="OrthoDB" id="202825at2759"/>
<dbReference type="GO" id="GO:0070740">
    <property type="term" value="F:tubulin-glutamic acid ligase activity"/>
    <property type="evidence" value="ECO:0007669"/>
    <property type="project" value="TreeGrafter"/>
</dbReference>
<evidence type="ECO:0000256" key="2">
    <source>
        <dbReference type="ARBA" id="ARBA00022741"/>
    </source>
</evidence>
<dbReference type="STRING" id="1764295.A0A5B8ME89"/>
<reference evidence="5 6" key="1">
    <citation type="submission" date="2018-07" db="EMBL/GenBank/DDBJ databases">
        <title>The complete nuclear genome of the prasinophyte Chloropicon primus (CCMP1205).</title>
        <authorList>
            <person name="Pombert J.-F."/>
            <person name="Otis C."/>
            <person name="Turmel M."/>
            <person name="Lemieux C."/>
        </authorList>
    </citation>
    <scope>NUCLEOTIDE SEQUENCE [LARGE SCALE GENOMIC DNA]</scope>
    <source>
        <strain evidence="5 6">CCMP1205</strain>
    </source>
</reference>